<organism evidence="1 2">
    <name type="scientific">Phytophthora aleatoria</name>
    <dbReference type="NCBI Taxonomy" id="2496075"/>
    <lineage>
        <taxon>Eukaryota</taxon>
        <taxon>Sar</taxon>
        <taxon>Stramenopiles</taxon>
        <taxon>Oomycota</taxon>
        <taxon>Peronosporomycetes</taxon>
        <taxon>Peronosporales</taxon>
        <taxon>Peronosporaceae</taxon>
        <taxon>Phytophthora</taxon>
    </lineage>
</organism>
<name>A0A8J5I4V2_9STRA</name>
<proteinExistence type="predicted"/>
<dbReference type="EMBL" id="JAENGY010001842">
    <property type="protein sequence ID" value="KAG6946649.1"/>
    <property type="molecule type" value="Genomic_DNA"/>
</dbReference>
<evidence type="ECO:0000313" key="2">
    <source>
        <dbReference type="Proteomes" id="UP000709295"/>
    </source>
</evidence>
<sequence length="175" mass="19644">MFLTLFTFGSPPHLFCSPSCPSGRAIHHSLRALHRVYRVIHVGIRALHLALRTRNNTFRALPRILVVFTSYFVRFTSPFAYWNDSSLVTASTLVTSTPIGSTIATTQRHPRRLVLDVIFLGLTRPDLNCNLTGTYCSRRLAICAEDQDNAAFNVADTGYHGLFLNTSHPPAEYQH</sequence>
<dbReference type="Proteomes" id="UP000709295">
    <property type="component" value="Unassembled WGS sequence"/>
</dbReference>
<keyword evidence="2" id="KW-1185">Reference proteome</keyword>
<reference evidence="1" key="1">
    <citation type="submission" date="2021-01" db="EMBL/GenBank/DDBJ databases">
        <title>Phytophthora aleatoria, a newly-described species from Pinus radiata is distinct from Phytophthora cactorum isolates based on comparative genomics.</title>
        <authorList>
            <person name="Mcdougal R."/>
            <person name="Panda P."/>
            <person name="Williams N."/>
            <person name="Studholme D.J."/>
        </authorList>
    </citation>
    <scope>NUCLEOTIDE SEQUENCE</scope>
    <source>
        <strain evidence="1">NZFS 4037</strain>
    </source>
</reference>
<evidence type="ECO:0000313" key="1">
    <source>
        <dbReference type="EMBL" id="KAG6946649.1"/>
    </source>
</evidence>
<dbReference type="AlphaFoldDB" id="A0A8J5I4V2"/>
<accession>A0A8J5I4V2</accession>
<comment type="caution">
    <text evidence="1">The sequence shown here is derived from an EMBL/GenBank/DDBJ whole genome shotgun (WGS) entry which is preliminary data.</text>
</comment>
<protein>
    <submittedName>
        <fullName evidence="1">Uncharacterized protein</fullName>
    </submittedName>
</protein>
<gene>
    <name evidence="1" type="ORF">JG688_00015929</name>
</gene>